<protein>
    <submittedName>
        <fullName evidence="5">ABC-2 type transport system ATP-binding protein</fullName>
    </submittedName>
</protein>
<keyword evidence="2" id="KW-0547">Nucleotide-binding</keyword>
<evidence type="ECO:0000313" key="5">
    <source>
        <dbReference type="EMBL" id="SCX76637.1"/>
    </source>
</evidence>
<dbReference type="SUPFAM" id="SSF52540">
    <property type="entry name" value="P-loop containing nucleoside triphosphate hydrolases"/>
    <property type="match status" value="1"/>
</dbReference>
<evidence type="ECO:0000313" key="6">
    <source>
        <dbReference type="Proteomes" id="UP000183047"/>
    </source>
</evidence>
<dbReference type="GO" id="GO:0005524">
    <property type="term" value="F:ATP binding"/>
    <property type="evidence" value="ECO:0007669"/>
    <property type="project" value="UniProtKB-KW"/>
</dbReference>
<evidence type="ECO:0000256" key="2">
    <source>
        <dbReference type="ARBA" id="ARBA00022741"/>
    </source>
</evidence>
<organism evidence="5 6">
    <name type="scientific">Butyrivibrio hungatei</name>
    <dbReference type="NCBI Taxonomy" id="185008"/>
    <lineage>
        <taxon>Bacteria</taxon>
        <taxon>Bacillati</taxon>
        <taxon>Bacillota</taxon>
        <taxon>Clostridia</taxon>
        <taxon>Lachnospirales</taxon>
        <taxon>Lachnospiraceae</taxon>
        <taxon>Butyrivibrio</taxon>
    </lineage>
</organism>
<dbReference type="EMBL" id="FMUR01000003">
    <property type="protein sequence ID" value="SCX76637.1"/>
    <property type="molecule type" value="Genomic_DNA"/>
</dbReference>
<evidence type="ECO:0000256" key="3">
    <source>
        <dbReference type="ARBA" id="ARBA00022840"/>
    </source>
</evidence>
<evidence type="ECO:0000259" key="4">
    <source>
        <dbReference type="PROSITE" id="PS50893"/>
    </source>
</evidence>
<dbReference type="RefSeq" id="WP_074461047.1">
    <property type="nucleotide sequence ID" value="NZ_FMUR01000003.1"/>
</dbReference>
<dbReference type="Proteomes" id="UP000183047">
    <property type="component" value="Unassembled WGS sequence"/>
</dbReference>
<reference evidence="6" key="1">
    <citation type="submission" date="2016-10" db="EMBL/GenBank/DDBJ databases">
        <authorList>
            <person name="Varghese N."/>
            <person name="Submissions S."/>
        </authorList>
    </citation>
    <scope>NUCLEOTIDE SEQUENCE [LARGE SCALE GENOMIC DNA]</scope>
    <source>
        <strain evidence="6">XBD2006</strain>
    </source>
</reference>
<dbReference type="GO" id="GO:0016887">
    <property type="term" value="F:ATP hydrolysis activity"/>
    <property type="evidence" value="ECO:0007669"/>
    <property type="project" value="InterPro"/>
</dbReference>
<keyword evidence="1" id="KW-0813">Transport</keyword>
<dbReference type="CDD" id="cd03230">
    <property type="entry name" value="ABC_DR_subfamily_A"/>
    <property type="match status" value="1"/>
</dbReference>
<dbReference type="InterPro" id="IPR027417">
    <property type="entry name" value="P-loop_NTPase"/>
</dbReference>
<dbReference type="PANTHER" id="PTHR42939:SF3">
    <property type="entry name" value="ABC TRANSPORTER ATP-BINDING COMPONENT"/>
    <property type="match status" value="1"/>
</dbReference>
<dbReference type="InterPro" id="IPR003439">
    <property type="entry name" value="ABC_transporter-like_ATP-bd"/>
</dbReference>
<name>A0A1G5AFL0_9FIRM</name>
<dbReference type="PANTHER" id="PTHR42939">
    <property type="entry name" value="ABC TRANSPORTER ATP-BINDING PROTEIN ALBC-RELATED"/>
    <property type="match status" value="1"/>
</dbReference>
<keyword evidence="6" id="KW-1185">Reference proteome</keyword>
<feature type="domain" description="ABC transporter" evidence="4">
    <location>
        <begin position="1"/>
        <end position="245"/>
    </location>
</feature>
<dbReference type="InterPro" id="IPR003593">
    <property type="entry name" value="AAA+_ATPase"/>
</dbReference>
<gene>
    <name evidence="5" type="ORF">SAMN02910451_00204</name>
</gene>
<dbReference type="Gene3D" id="3.40.50.300">
    <property type="entry name" value="P-loop containing nucleotide triphosphate hydrolases"/>
    <property type="match status" value="1"/>
</dbReference>
<dbReference type="PROSITE" id="PS50893">
    <property type="entry name" value="ABC_TRANSPORTER_2"/>
    <property type="match status" value="1"/>
</dbReference>
<evidence type="ECO:0000256" key="1">
    <source>
        <dbReference type="ARBA" id="ARBA00022448"/>
    </source>
</evidence>
<dbReference type="SMART" id="SM00382">
    <property type="entry name" value="AAA"/>
    <property type="match status" value="1"/>
</dbReference>
<dbReference type="OrthoDB" id="9804819at2"/>
<dbReference type="InterPro" id="IPR051782">
    <property type="entry name" value="ABC_Transporter_VariousFunc"/>
</dbReference>
<sequence>MKAETVISCKNIQKKYGHFELNIDSIDFPQGFATALIGENGAGKTTLLEMIAGIKKQHKGDITYFGSYTEKDRENNPYVKENIGYTGTDKFYFLPHWTLKQTKELQSVLFDSFDGKKYDKILDELAVTSGSNSDNNKKVSSLSDGNRVKLMLAGVLARDTKLLLMDEPASPLDPLMRERLCSMIRDYLASSEGSEKSVIFSTHNISDMENVTDYAIIIENGTVVEQGFVEDLKEKYIYVRGEKKDEESAKHILFDITSNKYGYEGLCLSENLEKLAGMDIETSAPTLSQLSVGIMRAHTRVKPLI</sequence>
<dbReference type="AlphaFoldDB" id="A0A1G5AFL0"/>
<keyword evidence="3 5" id="KW-0067">ATP-binding</keyword>
<proteinExistence type="predicted"/>
<accession>A0A1G5AFL0</accession>
<dbReference type="Pfam" id="PF00005">
    <property type="entry name" value="ABC_tran"/>
    <property type="match status" value="1"/>
</dbReference>